<reference evidence="2 3" key="1">
    <citation type="submission" date="2015-10" db="EMBL/GenBank/DDBJ databases">
        <title>Draft genome sequence of pyrrolomycin-producing Streptomyces vitaminophilus.</title>
        <authorList>
            <person name="Graham D.E."/>
            <person name="Mahan K.M."/>
            <person name="Klingeman D.M."/>
            <person name="Hettich R.L."/>
            <person name="Parry R.J."/>
        </authorList>
    </citation>
    <scope>NUCLEOTIDE SEQUENCE [LARGE SCALE GENOMIC DNA]</scope>
    <source>
        <strain evidence="2 3">ATCC 31673</strain>
    </source>
</reference>
<dbReference type="InterPro" id="IPR005302">
    <property type="entry name" value="MoCF_Sase_C"/>
</dbReference>
<name>A0A0T6LWU8_WENVI</name>
<evidence type="ECO:0000313" key="2">
    <source>
        <dbReference type="EMBL" id="KRV50496.1"/>
    </source>
</evidence>
<dbReference type="EMBL" id="LLZU01000005">
    <property type="protein sequence ID" value="KRV50496.1"/>
    <property type="molecule type" value="Genomic_DNA"/>
</dbReference>
<feature type="domain" description="MOSC" evidence="1">
    <location>
        <begin position="15"/>
        <end position="164"/>
    </location>
</feature>
<keyword evidence="3" id="KW-1185">Reference proteome</keyword>
<dbReference type="eggNOG" id="COG2258">
    <property type="taxonomic scope" value="Bacteria"/>
</dbReference>
<dbReference type="Pfam" id="PF03473">
    <property type="entry name" value="MOSC"/>
    <property type="match status" value="1"/>
</dbReference>
<dbReference type="Proteomes" id="UP000050867">
    <property type="component" value="Unassembled WGS sequence"/>
</dbReference>
<dbReference type="PANTHER" id="PTHR36930">
    <property type="entry name" value="METAL-SULFUR CLUSTER BIOSYNTHESIS PROTEINS YUAD-RELATED"/>
    <property type="match status" value="1"/>
</dbReference>
<comment type="caution">
    <text evidence="2">The sequence shown here is derived from an EMBL/GenBank/DDBJ whole genome shotgun (WGS) entry which is preliminary data.</text>
</comment>
<evidence type="ECO:0000259" key="1">
    <source>
        <dbReference type="PROSITE" id="PS51340"/>
    </source>
</evidence>
<dbReference type="AlphaFoldDB" id="A0A0T6LWU8"/>
<protein>
    <submittedName>
        <fullName evidence="2">Molybdenum cofactor biosysynthesis protein</fullName>
    </submittedName>
</protein>
<dbReference type="InterPro" id="IPR011037">
    <property type="entry name" value="Pyrv_Knase-like_insert_dom_sf"/>
</dbReference>
<proteinExistence type="predicted"/>
<accession>A0A0T6LWU8</accession>
<organism evidence="2 3">
    <name type="scientific">Wenjunlia vitaminophila</name>
    <name type="common">Streptomyces vitaminophilus</name>
    <dbReference type="NCBI Taxonomy" id="76728"/>
    <lineage>
        <taxon>Bacteria</taxon>
        <taxon>Bacillati</taxon>
        <taxon>Actinomycetota</taxon>
        <taxon>Actinomycetes</taxon>
        <taxon>Kitasatosporales</taxon>
        <taxon>Streptomycetaceae</taxon>
        <taxon>Wenjunlia</taxon>
    </lineage>
</organism>
<dbReference type="InterPro" id="IPR052716">
    <property type="entry name" value="MOSC_domain"/>
</dbReference>
<dbReference type="GO" id="GO:0003824">
    <property type="term" value="F:catalytic activity"/>
    <property type="evidence" value="ECO:0007669"/>
    <property type="project" value="InterPro"/>
</dbReference>
<dbReference type="PROSITE" id="PS51340">
    <property type="entry name" value="MOSC"/>
    <property type="match status" value="1"/>
</dbReference>
<evidence type="ECO:0000313" key="3">
    <source>
        <dbReference type="Proteomes" id="UP000050867"/>
    </source>
</evidence>
<dbReference type="PANTHER" id="PTHR36930:SF1">
    <property type="entry name" value="MOSC DOMAIN-CONTAINING PROTEIN"/>
    <property type="match status" value="1"/>
</dbReference>
<dbReference type="Gene3D" id="2.40.33.20">
    <property type="entry name" value="PK beta-barrel domain-like"/>
    <property type="match status" value="1"/>
</dbReference>
<dbReference type="GO" id="GO:0030170">
    <property type="term" value="F:pyridoxal phosphate binding"/>
    <property type="evidence" value="ECO:0007669"/>
    <property type="project" value="InterPro"/>
</dbReference>
<dbReference type="GO" id="GO:0030151">
    <property type="term" value="F:molybdenum ion binding"/>
    <property type="evidence" value="ECO:0007669"/>
    <property type="project" value="InterPro"/>
</dbReference>
<sequence length="176" mass="19029">MTAVCRGPEHTFGKQPRDSVRLLAGLGVEGDAHLGVTVQHRSRVAADPTQPNLRQVHLIHEELHQELRAAGFDVGPGEMGENVTTRGVGLLDLPTGTVLRLGADARVEITGLRNPCQQINDFQPGLLREVLGRDEQGRVVRRAGVMAVVLTEGVVRPGDPVEVILPPPPHRPLEKV</sequence>
<dbReference type="STRING" id="76728.AQ490_15555"/>
<dbReference type="SUPFAM" id="SSF50800">
    <property type="entry name" value="PK beta-barrel domain-like"/>
    <property type="match status" value="1"/>
</dbReference>
<gene>
    <name evidence="2" type="ORF">AQ490_15555</name>
</gene>
<dbReference type="RefSeq" id="WP_018381629.1">
    <property type="nucleotide sequence ID" value="NZ_LLZU01000005.1"/>
</dbReference>